<dbReference type="AlphaFoldDB" id="A0A6A5W292"/>
<evidence type="ECO:0000313" key="2">
    <source>
        <dbReference type="Proteomes" id="UP000799779"/>
    </source>
</evidence>
<accession>A0A6A5W292</accession>
<name>A0A6A5W292_9PLEO</name>
<dbReference type="Proteomes" id="UP000799779">
    <property type="component" value="Unassembled WGS sequence"/>
</dbReference>
<reference evidence="1" key="1">
    <citation type="journal article" date="2020" name="Stud. Mycol.">
        <title>101 Dothideomycetes genomes: a test case for predicting lifestyles and emergence of pathogens.</title>
        <authorList>
            <person name="Haridas S."/>
            <person name="Albert R."/>
            <person name="Binder M."/>
            <person name="Bloem J."/>
            <person name="Labutti K."/>
            <person name="Salamov A."/>
            <person name="Andreopoulos B."/>
            <person name="Baker S."/>
            <person name="Barry K."/>
            <person name="Bills G."/>
            <person name="Bluhm B."/>
            <person name="Cannon C."/>
            <person name="Castanera R."/>
            <person name="Culley D."/>
            <person name="Daum C."/>
            <person name="Ezra D."/>
            <person name="Gonzalez J."/>
            <person name="Henrissat B."/>
            <person name="Kuo A."/>
            <person name="Liang C."/>
            <person name="Lipzen A."/>
            <person name="Lutzoni F."/>
            <person name="Magnuson J."/>
            <person name="Mondo S."/>
            <person name="Nolan M."/>
            <person name="Ohm R."/>
            <person name="Pangilinan J."/>
            <person name="Park H.-J."/>
            <person name="Ramirez L."/>
            <person name="Alfaro M."/>
            <person name="Sun H."/>
            <person name="Tritt A."/>
            <person name="Yoshinaga Y."/>
            <person name="Zwiers L.-H."/>
            <person name="Turgeon B."/>
            <person name="Goodwin S."/>
            <person name="Spatafora J."/>
            <person name="Crous P."/>
            <person name="Grigoriev I."/>
        </authorList>
    </citation>
    <scope>NUCLEOTIDE SEQUENCE</scope>
    <source>
        <strain evidence="1">CBS 123094</strain>
    </source>
</reference>
<dbReference type="EMBL" id="ML977632">
    <property type="protein sequence ID" value="KAF1995850.1"/>
    <property type="molecule type" value="Genomic_DNA"/>
</dbReference>
<evidence type="ECO:0000313" key="1">
    <source>
        <dbReference type="EMBL" id="KAF1995850.1"/>
    </source>
</evidence>
<keyword evidence="2" id="KW-1185">Reference proteome</keyword>
<proteinExistence type="predicted"/>
<gene>
    <name evidence="1" type="ORF">P154DRAFT_330058</name>
</gene>
<protein>
    <submittedName>
        <fullName evidence="1">Uncharacterized protein</fullName>
    </submittedName>
</protein>
<organism evidence="1 2">
    <name type="scientific">Amniculicola lignicola CBS 123094</name>
    <dbReference type="NCBI Taxonomy" id="1392246"/>
    <lineage>
        <taxon>Eukaryota</taxon>
        <taxon>Fungi</taxon>
        <taxon>Dikarya</taxon>
        <taxon>Ascomycota</taxon>
        <taxon>Pezizomycotina</taxon>
        <taxon>Dothideomycetes</taxon>
        <taxon>Pleosporomycetidae</taxon>
        <taxon>Pleosporales</taxon>
        <taxon>Amniculicolaceae</taxon>
        <taxon>Amniculicola</taxon>
    </lineage>
</organism>
<sequence length="81" mass="8427">MVVLGDRPGMDVLRAGGRAPCYYIWAGVEAAPAADQDPCSNDREALLGTAGQTCGCRDRGALPGYLALLHDVVGLGLRAKI</sequence>